<reference evidence="3" key="1">
    <citation type="journal article" date="2019" name="Int. J. Syst. Evol. Microbiol.">
        <title>The Global Catalogue of Microorganisms (GCM) 10K type strain sequencing project: providing services to taxonomists for standard genome sequencing and annotation.</title>
        <authorList>
            <consortium name="The Broad Institute Genomics Platform"/>
            <consortium name="The Broad Institute Genome Sequencing Center for Infectious Disease"/>
            <person name="Wu L."/>
            <person name="Ma J."/>
        </authorList>
    </citation>
    <scope>NUCLEOTIDE SEQUENCE [LARGE SCALE GENOMIC DNA]</scope>
    <source>
        <strain evidence="3">CGMCC 1.7693</strain>
    </source>
</reference>
<evidence type="ECO:0000313" key="3">
    <source>
        <dbReference type="Proteomes" id="UP000641206"/>
    </source>
</evidence>
<evidence type="ECO:0008006" key="4">
    <source>
        <dbReference type="Google" id="ProtNLM"/>
    </source>
</evidence>
<gene>
    <name evidence="2" type="ORF">GCM10011346_48630</name>
</gene>
<feature type="compositionally biased region" description="Acidic residues" evidence="1">
    <location>
        <begin position="31"/>
        <end position="49"/>
    </location>
</feature>
<feature type="compositionally biased region" description="Low complexity" evidence="1">
    <location>
        <begin position="240"/>
        <end position="257"/>
    </location>
</feature>
<organism evidence="2 3">
    <name type="scientific">Oceanobacillus neutriphilus</name>
    <dbReference type="NCBI Taxonomy" id="531815"/>
    <lineage>
        <taxon>Bacteria</taxon>
        <taxon>Bacillati</taxon>
        <taxon>Bacillota</taxon>
        <taxon>Bacilli</taxon>
        <taxon>Bacillales</taxon>
        <taxon>Bacillaceae</taxon>
        <taxon>Oceanobacillus</taxon>
    </lineage>
</organism>
<proteinExistence type="predicted"/>
<protein>
    <recommendedName>
        <fullName evidence="4">DUF5105 domain-containing protein</fullName>
    </recommendedName>
</protein>
<evidence type="ECO:0000313" key="2">
    <source>
        <dbReference type="EMBL" id="GGP16483.1"/>
    </source>
</evidence>
<evidence type="ECO:0000256" key="1">
    <source>
        <dbReference type="SAM" id="MobiDB-lite"/>
    </source>
</evidence>
<feature type="compositionally biased region" description="Acidic residues" evidence="1">
    <location>
        <begin position="228"/>
        <end position="239"/>
    </location>
</feature>
<dbReference type="Proteomes" id="UP000641206">
    <property type="component" value="Unassembled WGS sequence"/>
</dbReference>
<feature type="compositionally biased region" description="Acidic residues" evidence="1">
    <location>
        <begin position="173"/>
        <end position="220"/>
    </location>
</feature>
<dbReference type="PROSITE" id="PS51257">
    <property type="entry name" value="PROKAR_LIPOPROTEIN"/>
    <property type="match status" value="1"/>
</dbReference>
<dbReference type="EMBL" id="BMLW01000020">
    <property type="protein sequence ID" value="GGP16483.1"/>
    <property type="molecule type" value="Genomic_DNA"/>
</dbReference>
<comment type="caution">
    <text evidence="2">The sequence shown here is derived from an EMBL/GenBank/DDBJ whole genome shotgun (WGS) entry which is preliminary data.</text>
</comment>
<keyword evidence="3" id="KW-1185">Reference proteome</keyword>
<sequence>MGENMVKSRLFMVLAIAMVLLLGACNKDKEEEQDPAPEPEEQTVEIPELEEEEAEEVLQTYEEAYQNVVENAEEDGELTDFDSIEELHQEFLNIMSEELADDFIDTYFEENEESLIYIDNSEEPVWFDKEEAYEFEKVEDDSYEVKQEQEENKVIVTYSISWDDEKWIVSAVETEEIPSEESDASNDESESDTDVNQSEQEDNEAVNEETNDTTEEDESNDSTGSTAEEAEDNQVDSDSEGNNSNQGDSDGNGTSNDTDASEDDQNSAPAEDDGENAEEAAGSISESEAENLVKEYLSITDDDLNVVTDHQDENGNYVVQVYSVVGEGDSSHTSTYGWFIVNKETGEVEQMQ</sequence>
<name>A0ABQ2P2A0_9BACI</name>
<feature type="region of interest" description="Disordered" evidence="1">
    <location>
        <begin position="171"/>
        <end position="289"/>
    </location>
</feature>
<accession>A0ABQ2P2A0</accession>
<feature type="region of interest" description="Disordered" evidence="1">
    <location>
        <begin position="28"/>
        <end position="49"/>
    </location>
</feature>
<dbReference type="RefSeq" id="WP_188738057.1">
    <property type="nucleotide sequence ID" value="NZ_BMLW01000020.1"/>
</dbReference>
<feature type="compositionally biased region" description="Acidic residues" evidence="1">
    <location>
        <begin position="259"/>
        <end position="278"/>
    </location>
</feature>